<comment type="cofactor">
    <cofactor evidence="1">
        <name>pyridoxal 5'-phosphate</name>
        <dbReference type="ChEBI" id="CHEBI:597326"/>
    </cofactor>
</comment>
<dbReference type="PANTHER" id="PTHR43713">
    <property type="entry name" value="GLUTAMATE-1-SEMIALDEHYDE 2,1-AMINOMUTASE"/>
    <property type="match status" value="1"/>
</dbReference>
<dbReference type="Proteomes" id="UP000028702">
    <property type="component" value="Unassembled WGS sequence"/>
</dbReference>
<dbReference type="RefSeq" id="WP_045449296.1">
    <property type="nucleotide sequence ID" value="NZ_BBIO01000021.1"/>
</dbReference>
<name>A0A081BEU5_9HYPH</name>
<dbReference type="eggNOG" id="COG0001">
    <property type="taxonomic scope" value="Bacteria"/>
</dbReference>
<dbReference type="Pfam" id="PF00202">
    <property type="entry name" value="Aminotran_3"/>
    <property type="match status" value="1"/>
</dbReference>
<comment type="caution">
    <text evidence="4">The sequence shown here is derived from an EMBL/GenBank/DDBJ whole genome shotgun (WGS) entry which is preliminary data.</text>
</comment>
<dbReference type="AlphaFoldDB" id="A0A081BEU5"/>
<dbReference type="Gene3D" id="3.90.1150.10">
    <property type="entry name" value="Aspartate Aminotransferase, domain 1"/>
    <property type="match status" value="1"/>
</dbReference>
<proteinExistence type="inferred from homology"/>
<dbReference type="NCBIfam" id="NF005453">
    <property type="entry name" value="PRK07046.1"/>
    <property type="match status" value="1"/>
</dbReference>
<evidence type="ECO:0000256" key="2">
    <source>
        <dbReference type="ARBA" id="ARBA00022898"/>
    </source>
</evidence>
<accession>A0A081BEU5</accession>
<dbReference type="GO" id="GO:0030170">
    <property type="term" value="F:pyridoxal phosphate binding"/>
    <property type="evidence" value="ECO:0007669"/>
    <property type="project" value="InterPro"/>
</dbReference>
<gene>
    <name evidence="4" type="ORF">M2A_3062</name>
</gene>
<dbReference type="GO" id="GO:0008483">
    <property type="term" value="F:transaminase activity"/>
    <property type="evidence" value="ECO:0007669"/>
    <property type="project" value="UniProtKB-KW"/>
</dbReference>
<keyword evidence="5" id="KW-1185">Reference proteome</keyword>
<dbReference type="PANTHER" id="PTHR43713:SF3">
    <property type="entry name" value="GLUTAMATE-1-SEMIALDEHYDE 2,1-AMINOMUTASE 1, CHLOROPLASTIC-RELATED"/>
    <property type="match status" value="1"/>
</dbReference>
<evidence type="ECO:0000313" key="4">
    <source>
        <dbReference type="EMBL" id="GAK46563.1"/>
    </source>
</evidence>
<keyword evidence="4" id="KW-0032">Aminotransferase</keyword>
<comment type="similarity">
    <text evidence="3">Belongs to the class-III pyridoxal-phosphate-dependent aminotransferase family.</text>
</comment>
<dbReference type="InterPro" id="IPR015424">
    <property type="entry name" value="PyrdxlP-dep_Trfase"/>
</dbReference>
<keyword evidence="4" id="KW-0808">Transferase</keyword>
<protein>
    <submittedName>
        <fullName evidence="4">Aminotransferase</fullName>
    </submittedName>
</protein>
<evidence type="ECO:0000256" key="1">
    <source>
        <dbReference type="ARBA" id="ARBA00001933"/>
    </source>
</evidence>
<dbReference type="EMBL" id="BBIO01000021">
    <property type="protein sequence ID" value="GAK46563.1"/>
    <property type="molecule type" value="Genomic_DNA"/>
</dbReference>
<evidence type="ECO:0000256" key="3">
    <source>
        <dbReference type="RuleBase" id="RU003560"/>
    </source>
</evidence>
<dbReference type="STRING" id="1333998.M2A_3062"/>
<sequence>MAGSVEKIESLWQREAAAYAARTPKSAVLAEEAASHWLKGVPLHWMSDWELPHALFLKEAKGARLWDADGNLYTDFCLGDTGAMFGHGPEPVVKAVAGQMARGATAMLPSELAPEVGRLLSDHFGLDQWQVTASASDANRAIIRWARGVTGRPRILIFDGSYHGAVDDVFVRIGAGGRTELRPGLVGQVADITATTAVVPFNDKEAVKAELAKGDIALVLTEPLLTNIGMVPSDPGFIAFLAEAAREAGAFFALDETHTLSSGLGGWGRVHGLRPDFLVAGKPIGGGVPAAVYGFTAEVGARIAAFNETRAPGHSGIGTTLSGSALQLAAIRAMLAEVMTEAAYTHMEQLAARLEAGLTRVFKEKGVSWHVLRVGARAEIGFTPNPVRSGAASAERMNHPLERALHLYLLNRGLMLTPFHNMMLVSPETREEDIDRLTQAVSAFLTELFE</sequence>
<dbReference type="SUPFAM" id="SSF53383">
    <property type="entry name" value="PLP-dependent transferases"/>
    <property type="match status" value="1"/>
</dbReference>
<dbReference type="InterPro" id="IPR005814">
    <property type="entry name" value="Aminotrans_3"/>
</dbReference>
<evidence type="ECO:0000313" key="5">
    <source>
        <dbReference type="Proteomes" id="UP000028702"/>
    </source>
</evidence>
<dbReference type="InterPro" id="IPR015421">
    <property type="entry name" value="PyrdxlP-dep_Trfase_major"/>
</dbReference>
<keyword evidence="2 3" id="KW-0663">Pyridoxal phosphate</keyword>
<dbReference type="Gene3D" id="3.40.640.10">
    <property type="entry name" value="Type I PLP-dependent aspartate aminotransferase-like (Major domain)"/>
    <property type="match status" value="1"/>
</dbReference>
<dbReference type="InterPro" id="IPR015422">
    <property type="entry name" value="PyrdxlP-dep_Trfase_small"/>
</dbReference>
<reference evidence="4 5" key="1">
    <citation type="submission" date="2014-07" db="EMBL/GenBank/DDBJ databases">
        <title>Tepidicaulis marinum gen. nov., sp. nov., a novel marine bacterium denitrifying nitrate to nitrous oxide strictly under microaerobic conditions.</title>
        <authorList>
            <person name="Takeuchi M."/>
            <person name="Yamagishi T."/>
            <person name="Kamagata Y."/>
            <person name="Oshima K."/>
            <person name="Hattori M."/>
            <person name="Katayama T."/>
            <person name="Hanada S."/>
            <person name="Tamaki H."/>
            <person name="Marumo K."/>
            <person name="Maeda H."/>
            <person name="Nedachi M."/>
            <person name="Iwasaki W."/>
            <person name="Suwa Y."/>
            <person name="Sakata S."/>
        </authorList>
    </citation>
    <scope>NUCLEOTIDE SEQUENCE [LARGE SCALE GENOMIC DNA]</scope>
    <source>
        <strain evidence="4 5">MA2</strain>
    </source>
</reference>
<organism evidence="4 5">
    <name type="scientific">Tepidicaulis marinus</name>
    <dbReference type="NCBI Taxonomy" id="1333998"/>
    <lineage>
        <taxon>Bacteria</taxon>
        <taxon>Pseudomonadati</taxon>
        <taxon>Pseudomonadota</taxon>
        <taxon>Alphaproteobacteria</taxon>
        <taxon>Hyphomicrobiales</taxon>
        <taxon>Parvibaculaceae</taxon>
        <taxon>Tepidicaulis</taxon>
    </lineage>
</organism>